<dbReference type="Proteomes" id="UP001220610">
    <property type="component" value="Chromosome"/>
</dbReference>
<sequence length="362" mass="41280">MEDRVKKGWDEIRQWKQLTLVGLSENVSKSDAFRKEELRKIRELVAVKLIGETRDERFTRKILKDQMRGMEKAMYPNSRLAVNFFRLMGSLLKATVEVYSNDLPNTKGKNAVSAQLDRIGIRHKDDVLAGVRNGQMNFETVQYKSLNAVDTLEYKIVVEKDGNDRPSLKGCLVTLLKDGGKPLQVFVEAEGKFSVAQAENILQGRPLNVGSDRWLIPDLNDRDALGRIAMKEVHVPGFDIWGEIARLPRHNPGTQMGLDEVTDKMKNGARVEVELSVGNHTKMVLVEINPINRNLVLIDKDTNQKTSMQKIYQEEEFFKKQQKEKQQEAEKQQKQQANTKQKKPVHPKSTPVLKKVRGGIKP</sequence>
<evidence type="ECO:0000313" key="2">
    <source>
        <dbReference type="EMBL" id="WEK36095.1"/>
    </source>
</evidence>
<reference evidence="2" key="1">
    <citation type="submission" date="2023-03" db="EMBL/GenBank/DDBJ databases">
        <title>Andean soil-derived lignocellulolytic bacterial consortium as a source of novel taxa and putative plastic-active enzymes.</title>
        <authorList>
            <person name="Diaz-Garcia L."/>
            <person name="Chuvochina M."/>
            <person name="Feuerriegel G."/>
            <person name="Bunk B."/>
            <person name="Sproer C."/>
            <person name="Streit W.R."/>
            <person name="Rodriguez L.M."/>
            <person name="Overmann J."/>
            <person name="Jimenez D.J."/>
        </authorList>
    </citation>
    <scope>NUCLEOTIDE SEQUENCE</scope>
    <source>
        <strain evidence="2">MAG 7</strain>
    </source>
</reference>
<name>A0AAJ6BFW6_9BACT</name>
<dbReference type="AlphaFoldDB" id="A0AAJ6BFW6"/>
<feature type="compositionally biased region" description="Basic and acidic residues" evidence="1">
    <location>
        <begin position="322"/>
        <end position="333"/>
    </location>
</feature>
<organism evidence="2 3">
    <name type="scientific">Candidatus Pseudobacter hemicellulosilyticus</name>
    <dbReference type="NCBI Taxonomy" id="3121375"/>
    <lineage>
        <taxon>Bacteria</taxon>
        <taxon>Pseudomonadati</taxon>
        <taxon>Bacteroidota</taxon>
        <taxon>Chitinophagia</taxon>
        <taxon>Chitinophagales</taxon>
        <taxon>Chitinophagaceae</taxon>
        <taxon>Pseudobacter</taxon>
    </lineage>
</organism>
<dbReference type="EMBL" id="CP119311">
    <property type="protein sequence ID" value="WEK36095.1"/>
    <property type="molecule type" value="Genomic_DNA"/>
</dbReference>
<evidence type="ECO:0000313" key="3">
    <source>
        <dbReference type="Proteomes" id="UP001220610"/>
    </source>
</evidence>
<protein>
    <submittedName>
        <fullName evidence="2">Uncharacterized protein</fullName>
    </submittedName>
</protein>
<proteinExistence type="predicted"/>
<evidence type="ECO:0000256" key="1">
    <source>
        <dbReference type="SAM" id="MobiDB-lite"/>
    </source>
</evidence>
<accession>A0AAJ6BFW6</accession>
<feature type="region of interest" description="Disordered" evidence="1">
    <location>
        <begin position="322"/>
        <end position="362"/>
    </location>
</feature>
<gene>
    <name evidence="2" type="ORF">P0Y53_01155</name>
</gene>